<evidence type="ECO:0000256" key="1">
    <source>
        <dbReference type="ARBA" id="ARBA00022737"/>
    </source>
</evidence>
<dbReference type="GO" id="GO:0016787">
    <property type="term" value="F:hydrolase activity"/>
    <property type="evidence" value="ECO:0007669"/>
    <property type="project" value="UniProtKB-KW"/>
</dbReference>
<keyword evidence="2" id="KW-0378">Hydrolase</keyword>
<accession>M5J835</accession>
<evidence type="ECO:0000313" key="3">
    <source>
        <dbReference type="Proteomes" id="UP000011912"/>
    </source>
</evidence>
<name>M5J835_9LACO</name>
<dbReference type="STRING" id="1227363.D271_01497"/>
<dbReference type="EMBL" id="ANAG01000004">
    <property type="protein sequence ID" value="EKW99574.1"/>
    <property type="molecule type" value="Genomic_DNA"/>
</dbReference>
<dbReference type="InterPro" id="IPR018337">
    <property type="entry name" value="Cell_wall/Cho-bd_repeat"/>
</dbReference>
<dbReference type="Pfam" id="PF01473">
    <property type="entry name" value="Choline_bind_1"/>
    <property type="match status" value="2"/>
</dbReference>
<dbReference type="AlphaFoldDB" id="M5J835"/>
<dbReference type="Pfam" id="PF19127">
    <property type="entry name" value="Choline_bind_3"/>
    <property type="match status" value="2"/>
</dbReference>
<comment type="caution">
    <text evidence="2">The sequence shown here is derived from an EMBL/GenBank/DDBJ whole genome shotgun (WGS) entry which is preliminary data.</text>
</comment>
<evidence type="ECO:0000313" key="2">
    <source>
        <dbReference type="EMBL" id="EKW99574.1"/>
    </source>
</evidence>
<keyword evidence="3" id="KW-1185">Reference proteome</keyword>
<dbReference type="Proteomes" id="UP000011912">
    <property type="component" value="Unassembled WGS sequence"/>
</dbReference>
<reference evidence="2 3" key="1">
    <citation type="journal article" date="2013" name="Genome Announc.">
        <title>Genome Sequence of Lactobacillus saerimneri 30a (Formerly Lactobacillus sp. Strain 30a), a Reference Lactic Acid Bacterium Strain Producing Biogenic Amines.</title>
        <authorList>
            <person name="Romano A."/>
            <person name="Trip H."/>
            <person name="Campbell-Sills H."/>
            <person name="Bouchez O."/>
            <person name="Sherman D."/>
            <person name="Lolkema J.S."/>
            <person name="Lucas P.M."/>
        </authorList>
    </citation>
    <scope>NUCLEOTIDE SEQUENCE [LARGE SCALE GENOMIC DNA]</scope>
    <source>
        <strain evidence="2 3">30a</strain>
    </source>
</reference>
<keyword evidence="1" id="KW-0677">Repeat</keyword>
<feature type="non-terminal residue" evidence="2">
    <location>
        <position position="282"/>
    </location>
</feature>
<dbReference type="Gene3D" id="2.10.270.10">
    <property type="entry name" value="Cholin Binding"/>
    <property type="match status" value="1"/>
</dbReference>
<sequence length="282" mass="32307">NGWMVYGEKQINNYWYLFEKGSGKMQTGFQTLPDGRRVYYNNQGQMQYGWQTISGQKYYFDLGSGAMAKGRQTIANATYYFDPTSGIMKKGEFFYDPQNALLLYATSTGQLAKAGEQDIAGTTCVFDDQGAVVHVPGEAQIAGHWYLFGKNNQVLVGFQKLSDGRTVYYSPKTAQMQYYQQQINNHWYLFDKGSGAMKTGFQRLDDGRTVYYASNGQMQYGEQRIGKGWIWYLFDKWTGAMKTGFQYLADQKKTVYYASNGQMQYGQQKINGHWYLFDKVSG</sequence>
<feature type="non-terminal residue" evidence="2">
    <location>
        <position position="1"/>
    </location>
</feature>
<gene>
    <name evidence="2" type="ORF">D271_01497</name>
</gene>
<organism evidence="2 3">
    <name type="scientific">Ligilactobacillus saerimneri 30a</name>
    <dbReference type="NCBI Taxonomy" id="1227363"/>
    <lineage>
        <taxon>Bacteria</taxon>
        <taxon>Bacillati</taxon>
        <taxon>Bacillota</taxon>
        <taxon>Bacilli</taxon>
        <taxon>Lactobacillales</taxon>
        <taxon>Lactobacillaceae</taxon>
        <taxon>Ligilactobacillus</taxon>
    </lineage>
</organism>
<dbReference type="RefSeq" id="WP_009551616.1">
    <property type="nucleotide sequence ID" value="NZ_ANAG01000004.1"/>
</dbReference>
<protein>
    <submittedName>
        <fullName evidence="2">Glycosyl hydrolase family 53 domain protein</fullName>
    </submittedName>
</protein>
<dbReference type="Gene3D" id="2.10.270.20">
    <property type="match status" value="3"/>
</dbReference>
<dbReference type="SUPFAM" id="SSF69360">
    <property type="entry name" value="Cell wall binding repeat"/>
    <property type="match status" value="2"/>
</dbReference>
<proteinExistence type="predicted"/>